<dbReference type="AlphaFoldDB" id="A0A2P4Q9X7"/>
<gene>
    <name evidence="1" type="ORF">GLOIN_2v1771463</name>
</gene>
<name>A0A2P4Q9X7_RHIID</name>
<dbReference type="EMBL" id="AUPC02000072">
    <property type="protein sequence ID" value="POG74443.1"/>
    <property type="molecule type" value="Genomic_DNA"/>
</dbReference>
<sequence>MAPAHFKYEDFQHRKKFRVEFIGFDDSHTALKAMKITALHFKKCMKNPVHIPKV</sequence>
<protein>
    <submittedName>
        <fullName evidence="1">Uncharacterized protein</fullName>
    </submittedName>
</protein>
<evidence type="ECO:0000313" key="1">
    <source>
        <dbReference type="EMBL" id="POG74443.1"/>
    </source>
</evidence>
<reference evidence="1 2" key="1">
    <citation type="journal article" date="2013" name="Proc. Natl. Acad. Sci. U.S.A.">
        <title>Genome of an arbuscular mycorrhizal fungus provides insight into the oldest plant symbiosis.</title>
        <authorList>
            <person name="Tisserant E."/>
            <person name="Malbreil M."/>
            <person name="Kuo A."/>
            <person name="Kohler A."/>
            <person name="Symeonidi A."/>
            <person name="Balestrini R."/>
            <person name="Charron P."/>
            <person name="Duensing N."/>
            <person name="Frei Dit Frey N."/>
            <person name="Gianinazzi-Pearson V."/>
            <person name="Gilbert L.B."/>
            <person name="Handa Y."/>
            <person name="Herr J.R."/>
            <person name="Hijri M."/>
            <person name="Koul R."/>
            <person name="Kawaguchi M."/>
            <person name="Krajinski F."/>
            <person name="Lammers P.J."/>
            <person name="Masclaux F.G."/>
            <person name="Murat C."/>
            <person name="Morin E."/>
            <person name="Ndikumana S."/>
            <person name="Pagni M."/>
            <person name="Petitpierre D."/>
            <person name="Requena N."/>
            <person name="Rosikiewicz P."/>
            <person name="Riley R."/>
            <person name="Saito K."/>
            <person name="San Clemente H."/>
            <person name="Shapiro H."/>
            <person name="van Tuinen D."/>
            <person name="Becard G."/>
            <person name="Bonfante P."/>
            <person name="Paszkowski U."/>
            <person name="Shachar-Hill Y.Y."/>
            <person name="Tuskan G.A."/>
            <person name="Young P.W."/>
            <person name="Sanders I.R."/>
            <person name="Henrissat B."/>
            <person name="Rensing S.A."/>
            <person name="Grigoriev I.V."/>
            <person name="Corradi N."/>
            <person name="Roux C."/>
            <person name="Martin F."/>
        </authorList>
    </citation>
    <scope>NUCLEOTIDE SEQUENCE [LARGE SCALE GENOMIC DNA]</scope>
    <source>
        <strain evidence="1 2">DAOM 197198</strain>
    </source>
</reference>
<proteinExistence type="predicted"/>
<accession>A0A2P4Q9X7</accession>
<comment type="caution">
    <text evidence="1">The sequence shown here is derived from an EMBL/GenBank/DDBJ whole genome shotgun (WGS) entry which is preliminary data.</text>
</comment>
<reference evidence="1 2" key="2">
    <citation type="journal article" date="2018" name="New Phytol.">
        <title>High intraspecific genome diversity in the model arbuscular mycorrhizal symbiont Rhizophagus irregularis.</title>
        <authorList>
            <person name="Chen E.C.H."/>
            <person name="Morin E."/>
            <person name="Beaudet D."/>
            <person name="Noel J."/>
            <person name="Yildirir G."/>
            <person name="Ndikumana S."/>
            <person name="Charron P."/>
            <person name="St-Onge C."/>
            <person name="Giorgi J."/>
            <person name="Kruger M."/>
            <person name="Marton T."/>
            <person name="Ropars J."/>
            <person name="Grigoriev I.V."/>
            <person name="Hainaut M."/>
            <person name="Henrissat B."/>
            <person name="Roux C."/>
            <person name="Martin F."/>
            <person name="Corradi N."/>
        </authorList>
    </citation>
    <scope>NUCLEOTIDE SEQUENCE [LARGE SCALE GENOMIC DNA]</scope>
    <source>
        <strain evidence="1 2">DAOM 197198</strain>
    </source>
</reference>
<evidence type="ECO:0000313" key="2">
    <source>
        <dbReference type="Proteomes" id="UP000018888"/>
    </source>
</evidence>
<dbReference type="Proteomes" id="UP000018888">
    <property type="component" value="Unassembled WGS sequence"/>
</dbReference>
<organism evidence="1 2">
    <name type="scientific">Rhizophagus irregularis (strain DAOM 181602 / DAOM 197198 / MUCL 43194)</name>
    <name type="common">Arbuscular mycorrhizal fungus</name>
    <name type="synonym">Glomus intraradices</name>
    <dbReference type="NCBI Taxonomy" id="747089"/>
    <lineage>
        <taxon>Eukaryota</taxon>
        <taxon>Fungi</taxon>
        <taxon>Fungi incertae sedis</taxon>
        <taxon>Mucoromycota</taxon>
        <taxon>Glomeromycotina</taxon>
        <taxon>Glomeromycetes</taxon>
        <taxon>Glomerales</taxon>
        <taxon>Glomeraceae</taxon>
        <taxon>Rhizophagus</taxon>
    </lineage>
</organism>
<keyword evidence="2" id="KW-1185">Reference proteome</keyword>